<evidence type="ECO:0000256" key="12">
    <source>
        <dbReference type="ARBA" id="ARBA00022824"/>
    </source>
</evidence>
<dbReference type="GO" id="GO:0005764">
    <property type="term" value="C:lysosome"/>
    <property type="evidence" value="ECO:0007669"/>
    <property type="project" value="UniProtKB-SubCell"/>
</dbReference>
<dbReference type="AlphaFoldDB" id="A0A917DM42"/>
<evidence type="ECO:0000256" key="16">
    <source>
        <dbReference type="ARBA" id="ARBA00023145"/>
    </source>
</evidence>
<keyword evidence="10 22" id="KW-0732">Signal</keyword>
<keyword evidence="18" id="KW-0458">Lysosome</keyword>
<sequence length="533" mass="58707">MTKRLAAACLFLCASHPVIAAAEEKDDIAFIIEEGTQQSEAMVTASELLDGIGPRLTNSANMDRAQDWAIAKFAKMGLTNIHREEFEFGYGWDLVDWSATMVSPRPLRMTALPRAWSPPTNGVITGEVVVAPMSKVEHFAEWRGKLSGKMVLISMPGETSESDGPVFKRYTGEDISKKDAFKEETYDPHAWEDRLDSAEFKQKLGEFLKAEGAQAMVAMSYRDGMLVHGEGYDFRGGEILAVPAMELAQEDYRRLVRLAQTGKAPTISLSIDASFDTEDTKAANVIADIKGRDPKAGYVMAGAHFDSWFAGDGAADNGAGTIVVMEAARILTQLPKPKRTIRFALWSGEEQGLLGSRAYIERHLATRPVDTSLAPMAQFRSWGSAWPVTKKPGYDDMKAYFNMDNGGGRFRGIHAESDYGVTPLLTKWLAPFASMDADRVVAGKTGGTDHVYLQRIGLPAYQFIQDPLDYFSRVHHSNLDTLDHLRAEDLRQASVVMAGMLWQAANSDEELPRAGIPTEPKVTDPFKVADPNK</sequence>
<dbReference type="EMBL" id="BMIO01000007">
    <property type="protein sequence ID" value="GGD49497.1"/>
    <property type="molecule type" value="Genomic_DNA"/>
</dbReference>
<keyword evidence="15" id="KW-0482">Metalloprotease</keyword>
<name>A0A917DM42_9SPHN</name>
<accession>A0A917DM42</accession>
<keyword evidence="9" id="KW-0479">Metal-binding</keyword>
<evidence type="ECO:0000256" key="8">
    <source>
        <dbReference type="ARBA" id="ARBA00022670"/>
    </source>
</evidence>
<keyword evidence="11" id="KW-0378">Hydrolase</keyword>
<comment type="subcellular location">
    <subcellularLocation>
        <location evidence="1">Endoplasmic reticulum</location>
    </subcellularLocation>
    <subcellularLocation>
        <location evidence="3">Golgi apparatus</location>
    </subcellularLocation>
    <subcellularLocation>
        <location evidence="2">Lysosome</location>
    </subcellularLocation>
    <subcellularLocation>
        <location evidence="4">Secreted</location>
    </subcellularLocation>
</comment>
<dbReference type="GO" id="GO:0005576">
    <property type="term" value="C:extracellular region"/>
    <property type="evidence" value="ECO:0007669"/>
    <property type="project" value="UniProtKB-SubCell"/>
</dbReference>
<feature type="region of interest" description="Disordered" evidence="21">
    <location>
        <begin position="510"/>
        <end position="533"/>
    </location>
</feature>
<dbReference type="InterPro" id="IPR007484">
    <property type="entry name" value="Peptidase_M28"/>
</dbReference>
<evidence type="ECO:0000256" key="3">
    <source>
        <dbReference type="ARBA" id="ARBA00004555"/>
    </source>
</evidence>
<keyword evidence="8" id="KW-0645">Protease</keyword>
<dbReference type="Gene3D" id="3.50.30.30">
    <property type="match status" value="1"/>
</dbReference>
<dbReference type="Proteomes" id="UP000598997">
    <property type="component" value="Unassembled WGS sequence"/>
</dbReference>
<evidence type="ECO:0000256" key="9">
    <source>
        <dbReference type="ARBA" id="ARBA00022723"/>
    </source>
</evidence>
<dbReference type="SUPFAM" id="SSF53187">
    <property type="entry name" value="Zn-dependent exopeptidases"/>
    <property type="match status" value="1"/>
</dbReference>
<keyword evidence="6" id="KW-0964">Secreted</keyword>
<keyword evidence="7" id="KW-0121">Carboxypeptidase</keyword>
<evidence type="ECO:0000256" key="20">
    <source>
        <dbReference type="ARBA" id="ARBA00033328"/>
    </source>
</evidence>
<evidence type="ECO:0000256" key="2">
    <source>
        <dbReference type="ARBA" id="ARBA00004371"/>
    </source>
</evidence>
<gene>
    <name evidence="24" type="ORF">GCM10010989_24710</name>
</gene>
<evidence type="ECO:0000256" key="22">
    <source>
        <dbReference type="SAM" id="SignalP"/>
    </source>
</evidence>
<protein>
    <recommendedName>
        <fullName evidence="5">Carboxypeptidase Q</fullName>
    </recommendedName>
    <alternativeName>
        <fullName evidence="20">Plasma glutamate carboxypeptidase</fullName>
    </alternativeName>
</protein>
<dbReference type="PANTHER" id="PTHR12053:SF3">
    <property type="entry name" value="CARBOXYPEPTIDASE Q"/>
    <property type="match status" value="1"/>
</dbReference>
<proteinExistence type="predicted"/>
<dbReference type="InterPro" id="IPR039866">
    <property type="entry name" value="CPQ"/>
</dbReference>
<dbReference type="Gene3D" id="3.40.630.10">
    <property type="entry name" value="Zn peptidases"/>
    <property type="match status" value="1"/>
</dbReference>
<keyword evidence="12" id="KW-0256">Endoplasmic reticulum</keyword>
<evidence type="ECO:0000256" key="13">
    <source>
        <dbReference type="ARBA" id="ARBA00022833"/>
    </source>
</evidence>
<reference evidence="24 25" key="1">
    <citation type="journal article" date="2014" name="Int. J. Syst. Evol. Microbiol.">
        <title>Complete genome sequence of Corynebacterium casei LMG S-19264T (=DSM 44701T), isolated from a smear-ripened cheese.</title>
        <authorList>
            <consortium name="US DOE Joint Genome Institute (JGI-PGF)"/>
            <person name="Walter F."/>
            <person name="Albersmeier A."/>
            <person name="Kalinowski J."/>
            <person name="Ruckert C."/>
        </authorList>
    </citation>
    <scope>NUCLEOTIDE SEQUENCE [LARGE SCALE GENOMIC DNA]</scope>
    <source>
        <strain evidence="24 25">CGMCC 1.15358</strain>
    </source>
</reference>
<comment type="subunit">
    <text evidence="19">Homodimer. The monomeric form is inactive while the homodimer is active.</text>
</comment>
<evidence type="ECO:0000256" key="17">
    <source>
        <dbReference type="ARBA" id="ARBA00023180"/>
    </source>
</evidence>
<keyword evidence="14" id="KW-0333">Golgi apparatus</keyword>
<keyword evidence="16" id="KW-0865">Zymogen</keyword>
<feature type="chain" id="PRO_5036885269" description="Carboxypeptidase Q" evidence="22">
    <location>
        <begin position="21"/>
        <end position="533"/>
    </location>
</feature>
<dbReference type="RefSeq" id="WP_066764043.1">
    <property type="nucleotide sequence ID" value="NZ_BMIO01000007.1"/>
</dbReference>
<evidence type="ECO:0000256" key="7">
    <source>
        <dbReference type="ARBA" id="ARBA00022645"/>
    </source>
</evidence>
<dbReference type="OrthoDB" id="9769665at2"/>
<dbReference type="GO" id="GO:0070573">
    <property type="term" value="F:metallodipeptidase activity"/>
    <property type="evidence" value="ECO:0007669"/>
    <property type="project" value="InterPro"/>
</dbReference>
<keyword evidence="13" id="KW-0862">Zinc</keyword>
<evidence type="ECO:0000313" key="24">
    <source>
        <dbReference type="EMBL" id="GGD49497.1"/>
    </source>
</evidence>
<keyword evidence="25" id="KW-1185">Reference proteome</keyword>
<evidence type="ECO:0000256" key="6">
    <source>
        <dbReference type="ARBA" id="ARBA00022525"/>
    </source>
</evidence>
<feature type="domain" description="Peptidase M28" evidence="23">
    <location>
        <begin position="284"/>
        <end position="498"/>
    </location>
</feature>
<keyword evidence="17" id="KW-0325">Glycoprotein</keyword>
<evidence type="ECO:0000256" key="5">
    <source>
        <dbReference type="ARBA" id="ARBA00014116"/>
    </source>
</evidence>
<evidence type="ECO:0000256" key="4">
    <source>
        <dbReference type="ARBA" id="ARBA00004613"/>
    </source>
</evidence>
<evidence type="ECO:0000256" key="11">
    <source>
        <dbReference type="ARBA" id="ARBA00022801"/>
    </source>
</evidence>
<evidence type="ECO:0000256" key="1">
    <source>
        <dbReference type="ARBA" id="ARBA00004240"/>
    </source>
</evidence>
<evidence type="ECO:0000256" key="21">
    <source>
        <dbReference type="SAM" id="MobiDB-lite"/>
    </source>
</evidence>
<evidence type="ECO:0000256" key="10">
    <source>
        <dbReference type="ARBA" id="ARBA00022729"/>
    </source>
</evidence>
<evidence type="ECO:0000256" key="18">
    <source>
        <dbReference type="ARBA" id="ARBA00023228"/>
    </source>
</evidence>
<evidence type="ECO:0000313" key="25">
    <source>
        <dbReference type="Proteomes" id="UP000598997"/>
    </source>
</evidence>
<evidence type="ECO:0000256" key="14">
    <source>
        <dbReference type="ARBA" id="ARBA00023034"/>
    </source>
</evidence>
<evidence type="ECO:0000259" key="23">
    <source>
        <dbReference type="Pfam" id="PF04389"/>
    </source>
</evidence>
<organism evidence="24 25">
    <name type="scientific">Croceicoccus pelagius</name>
    <dbReference type="NCBI Taxonomy" id="1703341"/>
    <lineage>
        <taxon>Bacteria</taxon>
        <taxon>Pseudomonadati</taxon>
        <taxon>Pseudomonadota</taxon>
        <taxon>Alphaproteobacteria</taxon>
        <taxon>Sphingomonadales</taxon>
        <taxon>Erythrobacteraceae</taxon>
        <taxon>Croceicoccus</taxon>
    </lineage>
</organism>
<evidence type="ECO:0000256" key="15">
    <source>
        <dbReference type="ARBA" id="ARBA00023049"/>
    </source>
</evidence>
<dbReference type="GO" id="GO:0004180">
    <property type="term" value="F:carboxypeptidase activity"/>
    <property type="evidence" value="ECO:0007669"/>
    <property type="project" value="UniProtKB-KW"/>
</dbReference>
<comment type="caution">
    <text evidence="24">The sequence shown here is derived from an EMBL/GenBank/DDBJ whole genome shotgun (WGS) entry which is preliminary data.</text>
</comment>
<dbReference type="GO" id="GO:0006508">
    <property type="term" value="P:proteolysis"/>
    <property type="evidence" value="ECO:0007669"/>
    <property type="project" value="UniProtKB-KW"/>
</dbReference>
<dbReference type="GO" id="GO:0046872">
    <property type="term" value="F:metal ion binding"/>
    <property type="evidence" value="ECO:0007669"/>
    <property type="project" value="UniProtKB-KW"/>
</dbReference>
<evidence type="ECO:0000256" key="19">
    <source>
        <dbReference type="ARBA" id="ARBA00025833"/>
    </source>
</evidence>
<feature type="signal peptide" evidence="22">
    <location>
        <begin position="1"/>
        <end position="20"/>
    </location>
</feature>
<dbReference type="Pfam" id="PF04389">
    <property type="entry name" value="Peptidase_M28"/>
    <property type="match status" value="1"/>
</dbReference>
<dbReference type="PANTHER" id="PTHR12053">
    <property type="entry name" value="PROTEASE FAMILY M28 PLASMA GLUTAMATE CARBOXYPEPTIDASE-RELATED"/>
    <property type="match status" value="1"/>
</dbReference>